<dbReference type="Pfam" id="PF01814">
    <property type="entry name" value="Hemerythrin"/>
    <property type="match status" value="1"/>
</dbReference>
<comment type="caution">
    <text evidence="2">The sequence shown here is derived from an EMBL/GenBank/DDBJ whole genome shotgun (WGS) entry which is preliminary data.</text>
</comment>
<accession>A0A8J2UNE0</accession>
<gene>
    <name evidence="2" type="ORF">GCM10007205_21850</name>
</gene>
<feature type="domain" description="Hemerythrin-like" evidence="1">
    <location>
        <begin position="18"/>
        <end position="137"/>
    </location>
</feature>
<dbReference type="PANTHER" id="PTHR35585">
    <property type="entry name" value="HHE DOMAIN PROTEIN (AFU_ORTHOLOGUE AFUA_4G00730)"/>
    <property type="match status" value="1"/>
</dbReference>
<dbReference type="InterPro" id="IPR012312">
    <property type="entry name" value="Hemerythrin-like"/>
</dbReference>
<dbReference type="PANTHER" id="PTHR35585:SF1">
    <property type="entry name" value="HHE DOMAIN PROTEIN (AFU_ORTHOLOGUE AFUA_4G00730)"/>
    <property type="match status" value="1"/>
</dbReference>
<dbReference type="Gene3D" id="1.20.120.520">
    <property type="entry name" value="nmb1532 protein domain like"/>
    <property type="match status" value="1"/>
</dbReference>
<evidence type="ECO:0000313" key="3">
    <source>
        <dbReference type="Proteomes" id="UP000620266"/>
    </source>
</evidence>
<proteinExistence type="predicted"/>
<sequence>MTARKTKPAASSPARQDAIALLMDDHKKVKKLFKEFEKLAKADDTDGKVEVARQICEELTVHAMIEEEIFYPAARAAVKDEDMFNEAEVEHASAKDLIAQIEAMDGDDPMYDATVKVLSEYVNHHVTEEEEEMFPKVRKSKLDLDAVCVQLMERKEELTEGVAA</sequence>
<organism evidence="2 3">
    <name type="scientific">Oxalicibacterium flavum</name>
    <dbReference type="NCBI Taxonomy" id="179467"/>
    <lineage>
        <taxon>Bacteria</taxon>
        <taxon>Pseudomonadati</taxon>
        <taxon>Pseudomonadota</taxon>
        <taxon>Betaproteobacteria</taxon>
        <taxon>Burkholderiales</taxon>
        <taxon>Oxalobacteraceae</taxon>
        <taxon>Oxalicibacterium</taxon>
    </lineage>
</organism>
<name>A0A8J2UNE0_9BURK</name>
<reference evidence="2" key="2">
    <citation type="submission" date="2020-09" db="EMBL/GenBank/DDBJ databases">
        <authorList>
            <person name="Sun Q."/>
            <person name="Sedlacek I."/>
        </authorList>
    </citation>
    <scope>NUCLEOTIDE SEQUENCE</scope>
    <source>
        <strain evidence="2">CCM 7086</strain>
    </source>
</reference>
<dbReference type="EMBL" id="BMCG01000004">
    <property type="protein sequence ID" value="GGC12493.1"/>
    <property type="molecule type" value="Genomic_DNA"/>
</dbReference>
<protein>
    <submittedName>
        <fullName evidence="2">Hemerythrin</fullName>
    </submittedName>
</protein>
<dbReference type="RefSeq" id="WP_188396293.1">
    <property type="nucleotide sequence ID" value="NZ_BMCG01000004.1"/>
</dbReference>
<keyword evidence="3" id="KW-1185">Reference proteome</keyword>
<dbReference type="CDD" id="cd12108">
    <property type="entry name" value="Hr-like"/>
    <property type="match status" value="1"/>
</dbReference>
<evidence type="ECO:0000313" key="2">
    <source>
        <dbReference type="EMBL" id="GGC12493.1"/>
    </source>
</evidence>
<dbReference type="AlphaFoldDB" id="A0A8J2UNE0"/>
<reference evidence="2" key="1">
    <citation type="journal article" date="2014" name="Int. J. Syst. Evol. Microbiol.">
        <title>Complete genome sequence of Corynebacterium casei LMG S-19264T (=DSM 44701T), isolated from a smear-ripened cheese.</title>
        <authorList>
            <consortium name="US DOE Joint Genome Institute (JGI-PGF)"/>
            <person name="Walter F."/>
            <person name="Albersmeier A."/>
            <person name="Kalinowski J."/>
            <person name="Ruckert C."/>
        </authorList>
    </citation>
    <scope>NUCLEOTIDE SEQUENCE</scope>
    <source>
        <strain evidence="2">CCM 7086</strain>
    </source>
</reference>
<evidence type="ECO:0000259" key="1">
    <source>
        <dbReference type="Pfam" id="PF01814"/>
    </source>
</evidence>
<dbReference type="Proteomes" id="UP000620266">
    <property type="component" value="Unassembled WGS sequence"/>
</dbReference>